<evidence type="ECO:0000313" key="3">
    <source>
        <dbReference type="Proteomes" id="UP000515121"/>
    </source>
</evidence>
<dbReference type="SUPFAM" id="SSF49562">
    <property type="entry name" value="C2 domain (Calcium/lipid-binding domain, CaLB)"/>
    <property type="match status" value="1"/>
</dbReference>
<evidence type="ECO:0000256" key="1">
    <source>
        <dbReference type="SAM" id="MobiDB-lite"/>
    </source>
</evidence>
<dbReference type="PANTHER" id="PTHR32246:SF69">
    <property type="entry name" value="CALCIUM-DEPENDENT LIPID-BINDING (CALB DOMAIN) FAMILY PROTEIN"/>
    <property type="match status" value="1"/>
</dbReference>
<dbReference type="PANTHER" id="PTHR32246">
    <property type="entry name" value="INGRESSION PROTEIN FIC1"/>
    <property type="match status" value="1"/>
</dbReference>
<reference evidence="4" key="1">
    <citation type="submission" date="2025-08" db="UniProtKB">
        <authorList>
            <consortium name="RefSeq"/>
        </authorList>
    </citation>
    <scope>IDENTIFICATION</scope>
    <source>
        <tissue evidence="4">Fruit stalk</tissue>
    </source>
</reference>
<dbReference type="OrthoDB" id="1909968at2759"/>
<name>A0A6P5YMZ7_DURZI</name>
<dbReference type="CDD" id="cd04051">
    <property type="entry name" value="C2_SRC2_like"/>
    <property type="match status" value="1"/>
</dbReference>
<evidence type="ECO:0000313" key="4">
    <source>
        <dbReference type="RefSeq" id="XP_022741894.1"/>
    </source>
</evidence>
<dbReference type="Gene3D" id="3.90.180.10">
    <property type="entry name" value="Medium-chain alcohol dehydrogenases, catalytic domain"/>
    <property type="match status" value="1"/>
</dbReference>
<keyword evidence="3" id="KW-1185">Reference proteome</keyword>
<feature type="region of interest" description="Disordered" evidence="1">
    <location>
        <begin position="280"/>
        <end position="305"/>
    </location>
</feature>
<evidence type="ECO:0000259" key="2">
    <source>
        <dbReference type="PROSITE" id="PS50004"/>
    </source>
</evidence>
<protein>
    <submittedName>
        <fullName evidence="4">Uncharacterized protein LOC111293420</fullName>
    </submittedName>
</protein>
<dbReference type="Gene3D" id="2.60.40.150">
    <property type="entry name" value="C2 domain"/>
    <property type="match status" value="1"/>
</dbReference>
<dbReference type="GeneID" id="111293420"/>
<gene>
    <name evidence="4" type="primary">LOC111293420</name>
</gene>
<dbReference type="AlphaFoldDB" id="A0A6P5YMZ7"/>
<sequence length="305" mass="33437">MGTFMRKTWIIPKQYGTLAEYTAVEEKLLALKPKNKNQCFAEAAGLPQGIETAYEGLGRSGYFQGNIKTGQCERTVKESGRVVAVTVPTIETTTIDQVLEINLISAQGLIESSVIPHRRMKTYVVAWVDSFTKLHTRVDPVGGKNPTWNDKFLFKVSPQFLLSKTSAVSIEIYAIGFFRDRLVGRVRFLISNFLPTASAAAMKTPAFAAYLIRSPSGSGGFFGTLNIGRMVLDPSVGFQALNEVSAIDYHDLTGENLDVKHHPRTNKSKAALKDIMESIPSDSDDQLKAGDSLTSSSSPPHMVLM</sequence>
<dbReference type="Proteomes" id="UP000515121">
    <property type="component" value="Unplaced"/>
</dbReference>
<organism evidence="3 4">
    <name type="scientific">Durio zibethinus</name>
    <name type="common">Durian</name>
    <dbReference type="NCBI Taxonomy" id="66656"/>
    <lineage>
        <taxon>Eukaryota</taxon>
        <taxon>Viridiplantae</taxon>
        <taxon>Streptophyta</taxon>
        <taxon>Embryophyta</taxon>
        <taxon>Tracheophyta</taxon>
        <taxon>Spermatophyta</taxon>
        <taxon>Magnoliopsida</taxon>
        <taxon>eudicotyledons</taxon>
        <taxon>Gunneridae</taxon>
        <taxon>Pentapetalae</taxon>
        <taxon>rosids</taxon>
        <taxon>malvids</taxon>
        <taxon>Malvales</taxon>
        <taxon>Malvaceae</taxon>
        <taxon>Helicteroideae</taxon>
        <taxon>Durio</taxon>
    </lineage>
</organism>
<dbReference type="SMART" id="SM00239">
    <property type="entry name" value="C2"/>
    <property type="match status" value="1"/>
</dbReference>
<dbReference type="InterPro" id="IPR000008">
    <property type="entry name" value="C2_dom"/>
</dbReference>
<dbReference type="KEGG" id="dzi:111293420"/>
<dbReference type="Pfam" id="PF00168">
    <property type="entry name" value="C2"/>
    <property type="match status" value="1"/>
</dbReference>
<dbReference type="PROSITE" id="PS50004">
    <property type="entry name" value="C2"/>
    <property type="match status" value="1"/>
</dbReference>
<dbReference type="GO" id="GO:0006952">
    <property type="term" value="P:defense response"/>
    <property type="evidence" value="ECO:0007669"/>
    <property type="project" value="InterPro"/>
</dbReference>
<dbReference type="InterPro" id="IPR035892">
    <property type="entry name" value="C2_domain_sf"/>
</dbReference>
<accession>A0A6P5YMZ7</accession>
<dbReference type="InterPro" id="IPR044750">
    <property type="entry name" value="C2_SRC2/BAP"/>
</dbReference>
<dbReference type="RefSeq" id="XP_022741894.1">
    <property type="nucleotide sequence ID" value="XM_022886159.1"/>
</dbReference>
<feature type="domain" description="C2" evidence="2">
    <location>
        <begin position="79"/>
        <end position="203"/>
    </location>
</feature>
<proteinExistence type="predicted"/>